<evidence type="ECO:0000256" key="8">
    <source>
        <dbReference type="ARBA" id="ARBA00022960"/>
    </source>
</evidence>
<evidence type="ECO:0000256" key="16">
    <source>
        <dbReference type="ARBA" id="ARBA00047594"/>
    </source>
</evidence>
<comment type="caution">
    <text evidence="18">The sequence shown here is derived from an EMBL/GenBank/DDBJ whole genome shotgun (WGS) entry which is preliminary data.</text>
</comment>
<dbReference type="NCBIfam" id="NF001389">
    <property type="entry name" value="PRK00281.1-2"/>
    <property type="match status" value="1"/>
</dbReference>
<keyword evidence="19" id="KW-1185">Reference proteome</keyword>
<dbReference type="HAMAP" id="MF_01006">
    <property type="entry name" value="Undec_diphosphatase"/>
    <property type="match status" value="1"/>
</dbReference>
<reference evidence="18 19" key="1">
    <citation type="submission" date="2020-07" db="EMBL/GenBank/DDBJ databases">
        <title>Draft whole-genome sequence of Heliobacterium chlorum DSM 3682, type strain.</title>
        <authorList>
            <person name="Kyndt J.A."/>
            <person name="Meyer T.E."/>
            <person name="Imhoff J.F."/>
        </authorList>
    </citation>
    <scope>NUCLEOTIDE SEQUENCE [LARGE SCALE GENOMIC DNA]</scope>
    <source>
        <strain evidence="18 19">DSM 3682</strain>
    </source>
</reference>
<feature type="transmembrane region" description="Helical" evidence="17">
    <location>
        <begin position="220"/>
        <end position="241"/>
    </location>
</feature>
<keyword evidence="10 17" id="KW-1133">Transmembrane helix</keyword>
<evidence type="ECO:0000256" key="9">
    <source>
        <dbReference type="ARBA" id="ARBA00022984"/>
    </source>
</evidence>
<keyword evidence="7 17" id="KW-0378">Hydrolase</keyword>
<evidence type="ECO:0000256" key="11">
    <source>
        <dbReference type="ARBA" id="ARBA00023136"/>
    </source>
</evidence>
<organism evidence="18 19">
    <name type="scientific">Heliobacterium chlorum</name>
    <dbReference type="NCBI Taxonomy" id="2698"/>
    <lineage>
        <taxon>Bacteria</taxon>
        <taxon>Bacillati</taxon>
        <taxon>Bacillota</taxon>
        <taxon>Clostridia</taxon>
        <taxon>Eubacteriales</taxon>
        <taxon>Heliobacteriaceae</taxon>
        <taxon>Heliobacterium</taxon>
    </lineage>
</organism>
<proteinExistence type="inferred from homology"/>
<evidence type="ECO:0000256" key="12">
    <source>
        <dbReference type="ARBA" id="ARBA00023251"/>
    </source>
</evidence>
<evidence type="ECO:0000256" key="2">
    <source>
        <dbReference type="ARBA" id="ARBA00010621"/>
    </source>
</evidence>
<dbReference type="InterPro" id="IPR003824">
    <property type="entry name" value="UppP"/>
</dbReference>
<sequence>MDSLYFVAVVLGIVEGLTEFIPVSSTGHLILVGNLLGFTGEKAATFEVFIQLGAILAVVVLYRQRFINMILNLFADGFRFDGRGLTLWHVLVAMLPASILGLLVHKAIKTYLFSVQTVLIGLVLGAILMLVAMKTGPKRPVSDLDDMNYRQALWVGLVQCLSLWPGFSRSGSTIAGGMLGGLTSKVAAEFSFIVAVPMMIGATGLDMIKSYQYLTASDLPVFAIGFVVSFFVAWAAIVWFLNLLQRIGLAPFAYYRFLVAFVYGVFFLL</sequence>
<feature type="transmembrane region" description="Helical" evidence="17">
    <location>
        <begin position="84"/>
        <end position="105"/>
    </location>
</feature>
<evidence type="ECO:0000256" key="10">
    <source>
        <dbReference type="ARBA" id="ARBA00022989"/>
    </source>
</evidence>
<dbReference type="GO" id="GO:0050380">
    <property type="term" value="F:undecaprenyl-diphosphatase activity"/>
    <property type="evidence" value="ECO:0007669"/>
    <property type="project" value="UniProtKB-EC"/>
</dbReference>
<feature type="transmembrane region" description="Helical" evidence="17">
    <location>
        <begin position="44"/>
        <end position="63"/>
    </location>
</feature>
<name>A0ABR7SYW7_HELCL</name>
<dbReference type="EC" id="3.6.1.27" evidence="3 17"/>
<evidence type="ECO:0000256" key="6">
    <source>
        <dbReference type="ARBA" id="ARBA00022692"/>
    </source>
</evidence>
<comment type="subcellular location">
    <subcellularLocation>
        <location evidence="1 17">Cell membrane</location>
        <topology evidence="1 17">Multi-pass membrane protein</topology>
    </subcellularLocation>
</comment>
<evidence type="ECO:0000256" key="15">
    <source>
        <dbReference type="ARBA" id="ARBA00032932"/>
    </source>
</evidence>
<evidence type="ECO:0000256" key="4">
    <source>
        <dbReference type="ARBA" id="ARBA00021581"/>
    </source>
</evidence>
<keyword evidence="12 17" id="KW-0046">Antibiotic resistance</keyword>
<feature type="transmembrane region" description="Helical" evidence="17">
    <location>
        <begin position="187"/>
        <end position="208"/>
    </location>
</feature>
<comment type="similarity">
    <text evidence="2 17">Belongs to the UppP family.</text>
</comment>
<keyword evidence="6 17" id="KW-0812">Transmembrane</keyword>
<accession>A0ABR7SYW7</accession>
<evidence type="ECO:0000256" key="5">
    <source>
        <dbReference type="ARBA" id="ARBA00022475"/>
    </source>
</evidence>
<evidence type="ECO:0000313" key="19">
    <source>
        <dbReference type="Proteomes" id="UP000617402"/>
    </source>
</evidence>
<keyword evidence="5 17" id="KW-1003">Cell membrane</keyword>
<evidence type="ECO:0000256" key="14">
    <source>
        <dbReference type="ARBA" id="ARBA00032707"/>
    </source>
</evidence>
<evidence type="ECO:0000256" key="13">
    <source>
        <dbReference type="ARBA" id="ARBA00023316"/>
    </source>
</evidence>
<evidence type="ECO:0000256" key="1">
    <source>
        <dbReference type="ARBA" id="ARBA00004651"/>
    </source>
</evidence>
<feature type="transmembrane region" description="Helical" evidence="17">
    <location>
        <begin position="111"/>
        <end position="131"/>
    </location>
</feature>
<evidence type="ECO:0000256" key="3">
    <source>
        <dbReference type="ARBA" id="ARBA00012374"/>
    </source>
</evidence>
<evidence type="ECO:0000313" key="18">
    <source>
        <dbReference type="EMBL" id="MBC9783616.1"/>
    </source>
</evidence>
<comment type="function">
    <text evidence="17">Catalyzes the dephosphorylation of undecaprenyl diphosphate (UPP). Confers resistance to bacitracin.</text>
</comment>
<comment type="catalytic activity">
    <reaction evidence="16 17">
        <text>di-trans,octa-cis-undecaprenyl diphosphate + H2O = di-trans,octa-cis-undecaprenyl phosphate + phosphate + H(+)</text>
        <dbReference type="Rhea" id="RHEA:28094"/>
        <dbReference type="ChEBI" id="CHEBI:15377"/>
        <dbReference type="ChEBI" id="CHEBI:15378"/>
        <dbReference type="ChEBI" id="CHEBI:43474"/>
        <dbReference type="ChEBI" id="CHEBI:58405"/>
        <dbReference type="ChEBI" id="CHEBI:60392"/>
        <dbReference type="EC" id="3.6.1.27"/>
    </reaction>
</comment>
<keyword evidence="11 17" id="KW-0472">Membrane</keyword>
<dbReference type="PANTHER" id="PTHR30622:SF3">
    <property type="entry name" value="UNDECAPRENYL-DIPHOSPHATASE"/>
    <property type="match status" value="1"/>
</dbReference>
<dbReference type="RefSeq" id="WP_188038767.1">
    <property type="nucleotide sequence ID" value="NZ_JACVHF010000002.1"/>
</dbReference>
<comment type="miscellaneous">
    <text evidence="17">Bacitracin is thought to be involved in the inhibition of peptidoglycan synthesis by sequestering undecaprenyl diphosphate, thereby reducing the pool of lipid carrier available.</text>
</comment>
<dbReference type="NCBIfam" id="TIGR00753">
    <property type="entry name" value="undec_PP_bacA"/>
    <property type="match status" value="1"/>
</dbReference>
<dbReference type="Proteomes" id="UP000617402">
    <property type="component" value="Unassembled WGS sequence"/>
</dbReference>
<keyword evidence="8 17" id="KW-0133">Cell shape</keyword>
<evidence type="ECO:0000256" key="7">
    <source>
        <dbReference type="ARBA" id="ARBA00022801"/>
    </source>
</evidence>
<dbReference type="PANTHER" id="PTHR30622">
    <property type="entry name" value="UNDECAPRENYL-DIPHOSPHATASE"/>
    <property type="match status" value="1"/>
</dbReference>
<gene>
    <name evidence="17" type="primary">uppP</name>
    <name evidence="18" type="ORF">H1S01_03690</name>
</gene>
<dbReference type="EMBL" id="JACVHF010000002">
    <property type="protein sequence ID" value="MBC9783616.1"/>
    <property type="molecule type" value="Genomic_DNA"/>
</dbReference>
<dbReference type="Pfam" id="PF02673">
    <property type="entry name" value="BacA"/>
    <property type="match status" value="1"/>
</dbReference>
<keyword evidence="13 17" id="KW-0961">Cell wall biogenesis/degradation</keyword>
<protein>
    <recommendedName>
        <fullName evidence="4 17">Undecaprenyl-diphosphatase</fullName>
        <ecNumber evidence="3 17">3.6.1.27</ecNumber>
    </recommendedName>
    <alternativeName>
        <fullName evidence="15 17">Bacitracin resistance protein</fullName>
    </alternativeName>
    <alternativeName>
        <fullName evidence="14 17">Undecaprenyl pyrophosphate phosphatase</fullName>
    </alternativeName>
</protein>
<keyword evidence="9 17" id="KW-0573">Peptidoglycan synthesis</keyword>
<dbReference type="NCBIfam" id="NF001390">
    <property type="entry name" value="PRK00281.1-4"/>
    <property type="match status" value="1"/>
</dbReference>
<feature type="transmembrane region" description="Helical" evidence="17">
    <location>
        <begin position="247"/>
        <end position="268"/>
    </location>
</feature>
<evidence type="ECO:0000256" key="17">
    <source>
        <dbReference type="HAMAP-Rule" id="MF_01006"/>
    </source>
</evidence>